<keyword evidence="2" id="KW-1185">Reference proteome</keyword>
<name>A0ACB7S9C9_HYAAI</name>
<evidence type="ECO:0000313" key="1">
    <source>
        <dbReference type="EMBL" id="KAH6931468.1"/>
    </source>
</evidence>
<sequence>MLAFSKHVTRLCCTTEGIVALASATSPACTQRAVGKGNRPSAGSCQGCPTLPWIGHTSGLCLLWQQPDQRRDKGGPTSLLTVGGIGFVLKDKAYTYTPFVGASVQSRR</sequence>
<evidence type="ECO:0000313" key="2">
    <source>
        <dbReference type="Proteomes" id="UP000821845"/>
    </source>
</evidence>
<proteinExistence type="predicted"/>
<organism evidence="1 2">
    <name type="scientific">Hyalomma asiaticum</name>
    <name type="common">Tick</name>
    <dbReference type="NCBI Taxonomy" id="266040"/>
    <lineage>
        <taxon>Eukaryota</taxon>
        <taxon>Metazoa</taxon>
        <taxon>Ecdysozoa</taxon>
        <taxon>Arthropoda</taxon>
        <taxon>Chelicerata</taxon>
        <taxon>Arachnida</taxon>
        <taxon>Acari</taxon>
        <taxon>Parasitiformes</taxon>
        <taxon>Ixodida</taxon>
        <taxon>Ixodoidea</taxon>
        <taxon>Ixodidae</taxon>
        <taxon>Hyalomminae</taxon>
        <taxon>Hyalomma</taxon>
    </lineage>
</organism>
<comment type="caution">
    <text evidence="1">The sequence shown here is derived from an EMBL/GenBank/DDBJ whole genome shotgun (WGS) entry which is preliminary data.</text>
</comment>
<dbReference type="Proteomes" id="UP000821845">
    <property type="component" value="Chromosome 5"/>
</dbReference>
<gene>
    <name evidence="1" type="ORF">HPB50_024625</name>
</gene>
<protein>
    <submittedName>
        <fullName evidence="1">Uncharacterized protein</fullName>
    </submittedName>
</protein>
<accession>A0ACB7S9C9</accession>
<reference evidence="1" key="1">
    <citation type="submission" date="2020-05" db="EMBL/GenBank/DDBJ databases">
        <title>Large-scale comparative analyses of tick genomes elucidate their genetic diversity and vector capacities.</title>
        <authorList>
            <person name="Jia N."/>
            <person name="Wang J."/>
            <person name="Shi W."/>
            <person name="Du L."/>
            <person name="Sun Y."/>
            <person name="Zhan W."/>
            <person name="Jiang J."/>
            <person name="Wang Q."/>
            <person name="Zhang B."/>
            <person name="Ji P."/>
            <person name="Sakyi L.B."/>
            <person name="Cui X."/>
            <person name="Yuan T."/>
            <person name="Jiang B."/>
            <person name="Yang W."/>
            <person name="Lam T.T.-Y."/>
            <person name="Chang Q."/>
            <person name="Ding S."/>
            <person name="Wang X."/>
            <person name="Zhu J."/>
            <person name="Ruan X."/>
            <person name="Zhao L."/>
            <person name="Wei J."/>
            <person name="Que T."/>
            <person name="Du C."/>
            <person name="Cheng J."/>
            <person name="Dai P."/>
            <person name="Han X."/>
            <person name="Huang E."/>
            <person name="Gao Y."/>
            <person name="Liu J."/>
            <person name="Shao H."/>
            <person name="Ye R."/>
            <person name="Li L."/>
            <person name="Wei W."/>
            <person name="Wang X."/>
            <person name="Wang C."/>
            <person name="Yang T."/>
            <person name="Huo Q."/>
            <person name="Li W."/>
            <person name="Guo W."/>
            <person name="Chen H."/>
            <person name="Zhou L."/>
            <person name="Ni X."/>
            <person name="Tian J."/>
            <person name="Zhou Y."/>
            <person name="Sheng Y."/>
            <person name="Liu T."/>
            <person name="Pan Y."/>
            <person name="Xia L."/>
            <person name="Li J."/>
            <person name="Zhao F."/>
            <person name="Cao W."/>
        </authorList>
    </citation>
    <scope>NUCLEOTIDE SEQUENCE</scope>
    <source>
        <strain evidence="1">Hyas-2018</strain>
    </source>
</reference>
<dbReference type="EMBL" id="CM023485">
    <property type="protein sequence ID" value="KAH6931468.1"/>
    <property type="molecule type" value="Genomic_DNA"/>
</dbReference>